<dbReference type="AlphaFoldDB" id="A0A6J5EVR5"/>
<accession>A0A6J5EVR5</accession>
<evidence type="ECO:0000313" key="3">
    <source>
        <dbReference type="Proteomes" id="UP000494363"/>
    </source>
</evidence>
<feature type="region of interest" description="Disordered" evidence="1">
    <location>
        <begin position="42"/>
        <end position="73"/>
    </location>
</feature>
<protein>
    <submittedName>
        <fullName evidence="2">Uncharacterized protein</fullName>
    </submittedName>
</protein>
<proteinExistence type="predicted"/>
<dbReference type="EMBL" id="CADIKH010000040">
    <property type="protein sequence ID" value="CAB3769286.1"/>
    <property type="molecule type" value="Genomic_DNA"/>
</dbReference>
<organism evidence="2 3">
    <name type="scientific">Paraburkholderia humisilvae</name>
    <dbReference type="NCBI Taxonomy" id="627669"/>
    <lineage>
        <taxon>Bacteria</taxon>
        <taxon>Pseudomonadati</taxon>
        <taxon>Pseudomonadota</taxon>
        <taxon>Betaproteobacteria</taxon>
        <taxon>Burkholderiales</taxon>
        <taxon>Burkholderiaceae</taxon>
        <taxon>Paraburkholderia</taxon>
    </lineage>
</organism>
<gene>
    <name evidence="2" type="ORF">LMG29542_06080</name>
</gene>
<keyword evidence="3" id="KW-1185">Reference proteome</keyword>
<reference evidence="2 3" key="1">
    <citation type="submission" date="2020-04" db="EMBL/GenBank/DDBJ databases">
        <authorList>
            <person name="De Canck E."/>
        </authorList>
    </citation>
    <scope>NUCLEOTIDE SEQUENCE [LARGE SCALE GENOMIC DNA]</scope>
    <source>
        <strain evidence="2 3">LMG 29542</strain>
    </source>
</reference>
<sequence>MGPMGCPTVTASVLRQMEWMRYRRCEAGASALLTAFSHGEVPGGFAPQKKIEEESKGPGLTSGDDEATTNATT</sequence>
<evidence type="ECO:0000256" key="1">
    <source>
        <dbReference type="SAM" id="MobiDB-lite"/>
    </source>
</evidence>
<dbReference type="Proteomes" id="UP000494363">
    <property type="component" value="Unassembled WGS sequence"/>
</dbReference>
<evidence type="ECO:0000313" key="2">
    <source>
        <dbReference type="EMBL" id="CAB3769286.1"/>
    </source>
</evidence>
<name>A0A6J5EVR5_9BURK</name>